<dbReference type="InterPro" id="IPR002104">
    <property type="entry name" value="Integrase_catalytic"/>
</dbReference>
<evidence type="ECO:0000259" key="6">
    <source>
        <dbReference type="PROSITE" id="PS51898"/>
    </source>
</evidence>
<evidence type="ECO:0000256" key="5">
    <source>
        <dbReference type="PROSITE-ProRule" id="PRU01248"/>
    </source>
</evidence>
<dbReference type="PANTHER" id="PTHR30629:SF2">
    <property type="entry name" value="PROPHAGE INTEGRASE INTS-RELATED"/>
    <property type="match status" value="1"/>
</dbReference>
<dbReference type="GO" id="GO:0015074">
    <property type="term" value="P:DNA integration"/>
    <property type="evidence" value="ECO:0007669"/>
    <property type="project" value="UniProtKB-KW"/>
</dbReference>
<feature type="domain" description="Tyr recombinase" evidence="6">
    <location>
        <begin position="231"/>
        <end position="405"/>
    </location>
</feature>
<dbReference type="InterPro" id="IPR010998">
    <property type="entry name" value="Integrase_recombinase_N"/>
</dbReference>
<dbReference type="PROSITE" id="PS51900">
    <property type="entry name" value="CB"/>
    <property type="match status" value="1"/>
</dbReference>
<evidence type="ECO:0000256" key="2">
    <source>
        <dbReference type="ARBA" id="ARBA00022908"/>
    </source>
</evidence>
<dbReference type="InterPro" id="IPR044068">
    <property type="entry name" value="CB"/>
</dbReference>
<evidence type="ECO:0000313" key="9">
    <source>
        <dbReference type="Proteomes" id="UP000478417"/>
    </source>
</evidence>
<protein>
    <submittedName>
        <fullName evidence="8">Tyrosine-type recombinase/integrase</fullName>
    </submittedName>
</protein>
<reference evidence="8 9" key="1">
    <citation type="submission" date="2020-02" db="EMBL/GenBank/DDBJ databases">
        <title>Albibacoteraceae fam. nov., the first described family within the subdivision 4 Verrucomicrobia.</title>
        <authorList>
            <person name="Xi F."/>
        </authorList>
    </citation>
    <scope>NUCLEOTIDE SEQUENCE [LARGE SCALE GENOMIC DNA]</scope>
    <source>
        <strain evidence="8 9">CK1056</strain>
    </source>
</reference>
<dbReference type="InterPro" id="IPR013762">
    <property type="entry name" value="Integrase-like_cat_sf"/>
</dbReference>
<dbReference type="Proteomes" id="UP000478417">
    <property type="component" value="Unassembled WGS sequence"/>
</dbReference>
<dbReference type="InterPro" id="IPR050808">
    <property type="entry name" value="Phage_Integrase"/>
</dbReference>
<keyword evidence="2" id="KW-0229">DNA integration</keyword>
<gene>
    <name evidence="8" type="ORF">G0Q06_11760</name>
</gene>
<proteinExistence type="inferred from homology"/>
<dbReference type="SUPFAM" id="SSF56349">
    <property type="entry name" value="DNA breaking-rejoining enzymes"/>
    <property type="match status" value="1"/>
</dbReference>
<dbReference type="PANTHER" id="PTHR30629">
    <property type="entry name" value="PROPHAGE INTEGRASE"/>
    <property type="match status" value="1"/>
</dbReference>
<keyword evidence="4" id="KW-0233">DNA recombination</keyword>
<dbReference type="Gene3D" id="1.10.443.10">
    <property type="entry name" value="Intergrase catalytic core"/>
    <property type="match status" value="1"/>
</dbReference>
<dbReference type="Pfam" id="PF00589">
    <property type="entry name" value="Phage_integrase"/>
    <property type="match status" value="1"/>
</dbReference>
<evidence type="ECO:0000313" key="8">
    <source>
        <dbReference type="EMBL" id="NDV63130.1"/>
    </source>
</evidence>
<dbReference type="AlphaFoldDB" id="A0A6B2M636"/>
<dbReference type="EMBL" id="JAAGNX010000003">
    <property type="protein sequence ID" value="NDV63130.1"/>
    <property type="molecule type" value="Genomic_DNA"/>
</dbReference>
<name>A0A6B2M636_9BACT</name>
<keyword evidence="3 5" id="KW-0238">DNA-binding</keyword>
<comment type="similarity">
    <text evidence="1">Belongs to the 'phage' integrase family.</text>
</comment>
<organism evidence="8 9">
    <name type="scientific">Oceanipulchritudo coccoides</name>
    <dbReference type="NCBI Taxonomy" id="2706888"/>
    <lineage>
        <taxon>Bacteria</taxon>
        <taxon>Pseudomonadati</taxon>
        <taxon>Verrucomicrobiota</taxon>
        <taxon>Opitutia</taxon>
        <taxon>Puniceicoccales</taxon>
        <taxon>Oceanipulchritudinaceae</taxon>
        <taxon>Oceanipulchritudo</taxon>
    </lineage>
</organism>
<evidence type="ECO:0000259" key="7">
    <source>
        <dbReference type="PROSITE" id="PS51900"/>
    </source>
</evidence>
<dbReference type="GO" id="GO:0003677">
    <property type="term" value="F:DNA binding"/>
    <property type="evidence" value="ECO:0007669"/>
    <property type="project" value="UniProtKB-UniRule"/>
</dbReference>
<accession>A0A6B2M636</accession>
<evidence type="ECO:0000256" key="4">
    <source>
        <dbReference type="ARBA" id="ARBA00023172"/>
    </source>
</evidence>
<evidence type="ECO:0000256" key="3">
    <source>
        <dbReference type="ARBA" id="ARBA00023125"/>
    </source>
</evidence>
<keyword evidence="9" id="KW-1185">Reference proteome</keyword>
<dbReference type="RefSeq" id="WP_163966214.1">
    <property type="nucleotide sequence ID" value="NZ_JAAGNX010000003.1"/>
</dbReference>
<feature type="domain" description="Core-binding (CB)" evidence="7">
    <location>
        <begin position="119"/>
        <end position="202"/>
    </location>
</feature>
<sequence>MATNTNSVEFPPKSGIKIRPIDNASAGKKFGISYQVTVPAKVTGKRRIRKQFPSYKKAEAWAKKQHRGIQTDGHAFFKLSGTERQEVGVMVPKLRDKGISVTEAIQFALDRLRPSGGERTLSEVITELQSYKLKRHEAGDLAYHSLRDFNTRTGVIKSALGDYSIHEIDSAQVKAWLAGIKGSDRTRKNYLRIISELFRYSTQKKYILLNPIDDLSDHDRKELHGRLMNNGDVGILTVNQAEDLLHFTRDRWPEFLGIIVLGLFAGIRTEELQKLTWDKVNLKDGYITIDATISKKRRIRHTTLPDNAREWILTISDRKGNISPCSGKAFDNVFVKLRREAGYADKKKHSTWPRNAMRHSFGTYHYALHGDATKTAKELGHKEGDQVLFDHYRALATKAQGEAFFGIKPGQRKQQALKFKEKKA</sequence>
<dbReference type="PROSITE" id="PS51898">
    <property type="entry name" value="TYR_RECOMBINASE"/>
    <property type="match status" value="1"/>
</dbReference>
<dbReference type="Gene3D" id="1.10.150.130">
    <property type="match status" value="1"/>
</dbReference>
<dbReference type="GO" id="GO:0006310">
    <property type="term" value="P:DNA recombination"/>
    <property type="evidence" value="ECO:0007669"/>
    <property type="project" value="UniProtKB-KW"/>
</dbReference>
<evidence type="ECO:0000256" key="1">
    <source>
        <dbReference type="ARBA" id="ARBA00008857"/>
    </source>
</evidence>
<comment type="caution">
    <text evidence="8">The sequence shown here is derived from an EMBL/GenBank/DDBJ whole genome shotgun (WGS) entry which is preliminary data.</text>
</comment>
<dbReference type="InterPro" id="IPR011010">
    <property type="entry name" value="DNA_brk_join_enz"/>
</dbReference>